<evidence type="ECO:0000256" key="3">
    <source>
        <dbReference type="SAM" id="Phobius"/>
    </source>
</evidence>
<accession>A0ABR4I939</accession>
<keyword evidence="3" id="KW-1133">Transmembrane helix</keyword>
<dbReference type="Pfam" id="PF05739">
    <property type="entry name" value="SNARE"/>
    <property type="match status" value="1"/>
</dbReference>
<gene>
    <name evidence="5" type="ORF">BDW59DRAFT_148671</name>
</gene>
<keyword evidence="6" id="KW-1185">Reference proteome</keyword>
<dbReference type="SUPFAM" id="SSF47661">
    <property type="entry name" value="t-snare proteins"/>
    <property type="match status" value="1"/>
</dbReference>
<reference evidence="5 6" key="1">
    <citation type="submission" date="2024-07" db="EMBL/GenBank/DDBJ databases">
        <title>Section-level genome sequencing and comparative genomics of Aspergillus sections Usti and Cavernicolus.</title>
        <authorList>
            <consortium name="Lawrence Berkeley National Laboratory"/>
            <person name="Nybo J.L."/>
            <person name="Vesth T.C."/>
            <person name="Theobald S."/>
            <person name="Frisvad J.C."/>
            <person name="Larsen T.O."/>
            <person name="Kjaerboelling I."/>
            <person name="Rothschild-Mancinelli K."/>
            <person name="Lyhne E.K."/>
            <person name="Kogle M.E."/>
            <person name="Barry K."/>
            <person name="Clum A."/>
            <person name="Na H."/>
            <person name="Ledsgaard L."/>
            <person name="Lin J."/>
            <person name="Lipzen A."/>
            <person name="Kuo A."/>
            <person name="Riley R."/>
            <person name="Mondo S."/>
            <person name="LaButti K."/>
            <person name="Haridas S."/>
            <person name="Pangalinan J."/>
            <person name="Salamov A.A."/>
            <person name="Simmons B.A."/>
            <person name="Magnuson J.K."/>
            <person name="Chen J."/>
            <person name="Drula E."/>
            <person name="Henrissat B."/>
            <person name="Wiebenga A."/>
            <person name="Lubbers R.J."/>
            <person name="Gomes A.C."/>
            <person name="Makela M.R."/>
            <person name="Stajich J."/>
            <person name="Grigoriev I.V."/>
            <person name="Mortensen U.H."/>
            <person name="De vries R.P."/>
            <person name="Baker S.E."/>
            <person name="Andersen M.R."/>
        </authorList>
    </citation>
    <scope>NUCLEOTIDE SEQUENCE [LARGE SCALE GENOMIC DNA]</scope>
    <source>
        <strain evidence="5 6">CBS 600.67</strain>
    </source>
</reference>
<dbReference type="PANTHER" id="PTHR19957">
    <property type="entry name" value="SYNTAXIN"/>
    <property type="match status" value="1"/>
</dbReference>
<comment type="similarity">
    <text evidence="1">Belongs to the syntaxin family.</text>
</comment>
<feature type="transmembrane region" description="Helical" evidence="3">
    <location>
        <begin position="278"/>
        <end position="298"/>
    </location>
</feature>
<keyword evidence="3" id="KW-0472">Membrane</keyword>
<dbReference type="InterPro" id="IPR000727">
    <property type="entry name" value="T_SNARE_dom"/>
</dbReference>
<evidence type="ECO:0000313" key="5">
    <source>
        <dbReference type="EMBL" id="KAL2823482.1"/>
    </source>
</evidence>
<evidence type="ECO:0000256" key="2">
    <source>
        <dbReference type="SAM" id="MobiDB-lite"/>
    </source>
</evidence>
<comment type="caution">
    <text evidence="5">The sequence shown here is derived from an EMBL/GenBank/DDBJ whole genome shotgun (WGS) entry which is preliminary data.</text>
</comment>
<name>A0ABR4I939_9EURO</name>
<evidence type="ECO:0000259" key="4">
    <source>
        <dbReference type="PROSITE" id="PS50192"/>
    </source>
</evidence>
<feature type="region of interest" description="Disordered" evidence="2">
    <location>
        <begin position="1"/>
        <end position="50"/>
    </location>
</feature>
<feature type="domain" description="T-SNARE coiled-coil homology" evidence="4">
    <location>
        <begin position="204"/>
        <end position="266"/>
    </location>
</feature>
<evidence type="ECO:0000313" key="6">
    <source>
        <dbReference type="Proteomes" id="UP001610335"/>
    </source>
</evidence>
<dbReference type="InterPro" id="IPR010989">
    <property type="entry name" value="SNARE"/>
</dbReference>
<proteinExistence type="inferred from homology"/>
<sequence>MSQSYGSYDPYGQQQQNNGYPPQQGHQNPYADVEQGYEMQQQQQPVDPNTLLNEVREINDGIRTLKAKREGQLAVAQNALLESNTGREDQSARGYLEEIERELNDGFYKLKDDLRKIKNTKGSDNVHSQIAVTGRNLGAEIEQYQKSQSEFTKRLKEQVRRRYQIANPEASPDEVDQGVESVLAGTEQSFQVAGARNKRANDVRQATQERSAAIRKIEQDMIEVGRLVQEIAELVQQQEPAVQQINQGAENVAHDLQNANTQLGQAVVSARKARRWKWYALIIVVIIIAIIVAVAVGVTQSK</sequence>
<dbReference type="EMBL" id="JBFXLS010000052">
    <property type="protein sequence ID" value="KAL2823482.1"/>
    <property type="molecule type" value="Genomic_DNA"/>
</dbReference>
<dbReference type="Proteomes" id="UP001610335">
    <property type="component" value="Unassembled WGS sequence"/>
</dbReference>
<dbReference type="InterPro" id="IPR045242">
    <property type="entry name" value="Syntaxin"/>
</dbReference>
<dbReference type="PANTHER" id="PTHR19957:SF380">
    <property type="entry name" value="SYNTAXIN FAMILY PROTEIN"/>
    <property type="match status" value="1"/>
</dbReference>
<dbReference type="Gene3D" id="1.20.58.70">
    <property type="match status" value="1"/>
</dbReference>
<evidence type="ECO:0000256" key="1">
    <source>
        <dbReference type="ARBA" id="ARBA00009063"/>
    </source>
</evidence>
<organism evidence="5 6">
    <name type="scientific">Aspergillus cavernicola</name>
    <dbReference type="NCBI Taxonomy" id="176166"/>
    <lineage>
        <taxon>Eukaryota</taxon>
        <taxon>Fungi</taxon>
        <taxon>Dikarya</taxon>
        <taxon>Ascomycota</taxon>
        <taxon>Pezizomycotina</taxon>
        <taxon>Eurotiomycetes</taxon>
        <taxon>Eurotiomycetidae</taxon>
        <taxon>Eurotiales</taxon>
        <taxon>Aspergillaceae</taxon>
        <taxon>Aspergillus</taxon>
        <taxon>Aspergillus subgen. Nidulantes</taxon>
    </lineage>
</organism>
<feature type="compositionally biased region" description="Low complexity" evidence="2">
    <location>
        <begin position="11"/>
        <end position="30"/>
    </location>
</feature>
<protein>
    <submittedName>
        <fullName evidence="5">t-SNARE</fullName>
    </submittedName>
</protein>
<keyword evidence="3" id="KW-0812">Transmembrane</keyword>
<dbReference type="PROSITE" id="PS50192">
    <property type="entry name" value="T_SNARE"/>
    <property type="match status" value="1"/>
</dbReference>